<dbReference type="RefSeq" id="WP_377150432.1">
    <property type="nucleotide sequence ID" value="NZ_JBHSAF010000001.1"/>
</dbReference>
<sequence>MSEHIERQLQLADGLSASLRVAFASGDHKRVDQHFGSCEALMVYGVAPDRAELLQVTEFRVEHGHSVSKLETRMEVIAGCFAVFCVAVGESVFRQLLAAGVRAIRVDSGTPISQLIRQLQQQWPANADSGRRQQRREQQDDRLAELANSSWDDE</sequence>
<dbReference type="PANTHER" id="PTHR33937">
    <property type="entry name" value="IRON-MOLYBDENUM PROTEIN-RELATED-RELATED"/>
    <property type="match status" value="1"/>
</dbReference>
<dbReference type="InterPro" id="IPR034169">
    <property type="entry name" value="NifX-like"/>
</dbReference>
<keyword evidence="6" id="KW-1185">Reference proteome</keyword>
<dbReference type="PANTHER" id="PTHR33937:SF1">
    <property type="entry name" value="IRON-MOLIBDENUM COFACTOR PROCESSING PROTEIN"/>
    <property type="match status" value="1"/>
</dbReference>
<proteinExistence type="inferred from homology"/>
<gene>
    <name evidence="5" type="ORF">ACFOSS_02440</name>
</gene>
<dbReference type="Proteomes" id="UP001595692">
    <property type="component" value="Unassembled WGS sequence"/>
</dbReference>
<evidence type="ECO:0000256" key="1">
    <source>
        <dbReference type="ARBA" id="ARBA00010285"/>
    </source>
</evidence>
<evidence type="ECO:0000313" key="5">
    <source>
        <dbReference type="EMBL" id="MFC3912323.1"/>
    </source>
</evidence>
<feature type="region of interest" description="Disordered" evidence="3">
    <location>
        <begin position="125"/>
        <end position="154"/>
    </location>
</feature>
<dbReference type="EMBL" id="JBHSAF010000001">
    <property type="protein sequence ID" value="MFC3912323.1"/>
    <property type="molecule type" value="Genomic_DNA"/>
</dbReference>
<evidence type="ECO:0000259" key="4">
    <source>
        <dbReference type="Pfam" id="PF02579"/>
    </source>
</evidence>
<dbReference type="InterPro" id="IPR036105">
    <property type="entry name" value="DiNase_FeMo-co_biosyn_sf"/>
</dbReference>
<comment type="caution">
    <text evidence="5">The sequence shown here is derived from an EMBL/GenBank/DDBJ whole genome shotgun (WGS) entry which is preliminary data.</text>
</comment>
<reference evidence="6" key="1">
    <citation type="journal article" date="2019" name="Int. J. Syst. Evol. Microbiol.">
        <title>The Global Catalogue of Microorganisms (GCM) 10K type strain sequencing project: providing services to taxonomists for standard genome sequencing and annotation.</title>
        <authorList>
            <consortium name="The Broad Institute Genomics Platform"/>
            <consortium name="The Broad Institute Genome Sequencing Center for Infectious Disease"/>
            <person name="Wu L."/>
            <person name="Ma J."/>
        </authorList>
    </citation>
    <scope>NUCLEOTIDE SEQUENCE [LARGE SCALE GENOMIC DNA]</scope>
    <source>
        <strain evidence="6">CCUG 54939</strain>
    </source>
</reference>
<dbReference type="InterPro" id="IPR051840">
    <property type="entry name" value="NifX/NifY_domain"/>
</dbReference>
<feature type="compositionally biased region" description="Basic and acidic residues" evidence="3">
    <location>
        <begin position="129"/>
        <end position="144"/>
    </location>
</feature>
<dbReference type="Gene3D" id="3.30.420.130">
    <property type="entry name" value="Dinitrogenase iron-molybdenum cofactor biosynthesis domain"/>
    <property type="match status" value="1"/>
</dbReference>
<dbReference type="Pfam" id="PF02579">
    <property type="entry name" value="Nitro_FeMo-Co"/>
    <property type="match status" value="1"/>
</dbReference>
<evidence type="ECO:0000256" key="3">
    <source>
        <dbReference type="SAM" id="MobiDB-lite"/>
    </source>
</evidence>
<accession>A0ABV8CJU9</accession>
<evidence type="ECO:0000256" key="2">
    <source>
        <dbReference type="ARBA" id="ARBA00023231"/>
    </source>
</evidence>
<name>A0ABV8CJU9_9GAMM</name>
<organism evidence="5 6">
    <name type="scientific">Pseudaeromonas sharmana</name>
    <dbReference type="NCBI Taxonomy" id="328412"/>
    <lineage>
        <taxon>Bacteria</taxon>
        <taxon>Pseudomonadati</taxon>
        <taxon>Pseudomonadota</taxon>
        <taxon>Gammaproteobacteria</taxon>
        <taxon>Aeromonadales</taxon>
        <taxon>Aeromonadaceae</taxon>
        <taxon>Pseudaeromonas</taxon>
    </lineage>
</organism>
<dbReference type="InterPro" id="IPR003731">
    <property type="entry name" value="Di-Nase_FeMo-co_biosynth"/>
</dbReference>
<protein>
    <submittedName>
        <fullName evidence="5">NifB/NifX family molybdenum-iron cluster-binding protein</fullName>
    </submittedName>
</protein>
<comment type="similarity">
    <text evidence="1">Belongs to the NifX/NifY family.</text>
</comment>
<evidence type="ECO:0000313" key="6">
    <source>
        <dbReference type="Proteomes" id="UP001595692"/>
    </source>
</evidence>
<feature type="domain" description="Dinitrogenase iron-molybdenum cofactor biosynthesis" evidence="4">
    <location>
        <begin position="28"/>
        <end position="120"/>
    </location>
</feature>
<dbReference type="SUPFAM" id="SSF53146">
    <property type="entry name" value="Nitrogenase accessory factor-like"/>
    <property type="match status" value="1"/>
</dbReference>
<keyword evidence="2" id="KW-0535">Nitrogen fixation</keyword>
<dbReference type="CDD" id="cd00853">
    <property type="entry name" value="NifX"/>
    <property type="match status" value="1"/>
</dbReference>